<dbReference type="KEGG" id="dps:DP0998"/>
<organism evidence="2 3">
    <name type="scientific">Desulfotalea psychrophila (strain LSv54 / DSM 12343)</name>
    <dbReference type="NCBI Taxonomy" id="177439"/>
    <lineage>
        <taxon>Bacteria</taxon>
        <taxon>Pseudomonadati</taxon>
        <taxon>Thermodesulfobacteriota</taxon>
        <taxon>Desulfobulbia</taxon>
        <taxon>Desulfobulbales</taxon>
        <taxon>Desulfocapsaceae</taxon>
        <taxon>Desulfotalea</taxon>
    </lineage>
</organism>
<accession>Q6APJ7</accession>
<dbReference type="AlphaFoldDB" id="Q6APJ7"/>
<dbReference type="Proteomes" id="UP000000602">
    <property type="component" value="Chromosome"/>
</dbReference>
<dbReference type="eggNOG" id="COG1664">
    <property type="taxonomic scope" value="Bacteria"/>
</dbReference>
<name>Q6APJ7_DESPS</name>
<dbReference type="Pfam" id="PF04519">
    <property type="entry name" value="Bactofilin"/>
    <property type="match status" value="1"/>
</dbReference>
<evidence type="ECO:0000256" key="1">
    <source>
        <dbReference type="ARBA" id="ARBA00044755"/>
    </source>
</evidence>
<dbReference type="PANTHER" id="PTHR35024:SF4">
    <property type="entry name" value="POLYMER-FORMING CYTOSKELETAL PROTEIN"/>
    <property type="match status" value="1"/>
</dbReference>
<gene>
    <name evidence="2" type="ordered locus">DP0998</name>
</gene>
<evidence type="ECO:0008006" key="4">
    <source>
        <dbReference type="Google" id="ProtNLM"/>
    </source>
</evidence>
<dbReference type="STRING" id="177439.DP0998"/>
<reference evidence="3" key="1">
    <citation type="journal article" date="2004" name="Environ. Microbiol.">
        <title>The genome of Desulfotalea psychrophila, a sulfate-reducing bacterium from permanently cold Arctic sediments.</title>
        <authorList>
            <person name="Rabus R."/>
            <person name="Ruepp A."/>
            <person name="Frickey T."/>
            <person name="Rattei T."/>
            <person name="Fartmann B."/>
            <person name="Stark M."/>
            <person name="Bauer M."/>
            <person name="Zibat A."/>
            <person name="Lombardot T."/>
            <person name="Becker I."/>
            <person name="Amann J."/>
            <person name="Gellner K."/>
            <person name="Teeling H."/>
            <person name="Leuschner W.D."/>
            <person name="Gloeckner F.-O."/>
            <person name="Lupas A.N."/>
            <person name="Amann R."/>
            <person name="Klenk H.-P."/>
        </authorList>
    </citation>
    <scope>NUCLEOTIDE SEQUENCE [LARGE SCALE GENOMIC DNA]</scope>
    <source>
        <strain evidence="3">DSM 12343 / LSv54</strain>
    </source>
</reference>
<dbReference type="HOGENOM" id="CLU_072799_6_0_7"/>
<dbReference type="EMBL" id="CR522870">
    <property type="protein sequence ID" value="CAG35727.1"/>
    <property type="molecule type" value="Genomic_DNA"/>
</dbReference>
<comment type="similarity">
    <text evidence="1">Belongs to the bactofilin family.</text>
</comment>
<evidence type="ECO:0000313" key="2">
    <source>
        <dbReference type="EMBL" id="CAG35727.1"/>
    </source>
</evidence>
<proteinExistence type="inferred from homology"/>
<evidence type="ECO:0000313" key="3">
    <source>
        <dbReference type="Proteomes" id="UP000000602"/>
    </source>
</evidence>
<dbReference type="InterPro" id="IPR007607">
    <property type="entry name" value="BacA/B"/>
</dbReference>
<keyword evidence="3" id="KW-1185">Reference proteome</keyword>
<protein>
    <recommendedName>
        <fullName evidence="4">Polymer-forming cytoskeletal protein</fullName>
    </recommendedName>
</protein>
<dbReference type="RefSeq" id="WP_011188241.1">
    <property type="nucleotide sequence ID" value="NC_006138.1"/>
</dbReference>
<dbReference type="PANTHER" id="PTHR35024">
    <property type="entry name" value="HYPOTHETICAL CYTOSOLIC PROTEIN"/>
    <property type="match status" value="1"/>
</dbReference>
<dbReference type="OrthoDB" id="5432602at2"/>
<sequence length="133" mass="14048">MFGKSTNVESTLKKIDGEAIASIIDKSMTITGEISFKGKTRIDGTVIGNIRGEHLILSESGKIEGNLQLDSFNCFGSLLGNIKTGLLTARKDCCIVGTIESTSLTVEPGAGIEGEVKAALKKQVAPPLPEKKK</sequence>